<gene>
    <name evidence="9" type="ORF">HG535_0B05420</name>
</gene>
<evidence type="ECO:0000256" key="1">
    <source>
        <dbReference type="ARBA" id="ARBA00004141"/>
    </source>
</evidence>
<dbReference type="InterPro" id="IPR007305">
    <property type="entry name" value="Vesicle_transpt_Got1/SFT2"/>
</dbReference>
<feature type="transmembrane region" description="Helical" evidence="8">
    <location>
        <begin position="170"/>
        <end position="190"/>
    </location>
</feature>
<accession>A0A7H9AYL8</accession>
<keyword evidence="8" id="KW-0333">Golgi apparatus</keyword>
<keyword evidence="6 8" id="KW-0472">Membrane</keyword>
<dbReference type="GeneID" id="59235161"/>
<keyword evidence="10" id="KW-1185">Reference proteome</keyword>
<evidence type="ECO:0000313" key="10">
    <source>
        <dbReference type="Proteomes" id="UP000509704"/>
    </source>
</evidence>
<evidence type="ECO:0000256" key="5">
    <source>
        <dbReference type="ARBA" id="ARBA00022989"/>
    </source>
</evidence>
<feature type="transmembrane region" description="Helical" evidence="8">
    <location>
        <begin position="145"/>
        <end position="164"/>
    </location>
</feature>
<evidence type="ECO:0000256" key="8">
    <source>
        <dbReference type="RuleBase" id="RU363111"/>
    </source>
</evidence>
<comment type="subcellular location">
    <subcellularLocation>
        <location evidence="8">Golgi apparatus membrane</location>
        <topology evidence="8">Multi-pass membrane protein</topology>
    </subcellularLocation>
    <subcellularLocation>
        <location evidence="1">Membrane</location>
        <topology evidence="1">Multi-pass membrane protein</topology>
    </subcellularLocation>
</comment>
<comment type="similarity">
    <text evidence="7 8">Belongs to the SFT2 family.</text>
</comment>
<evidence type="ECO:0000256" key="2">
    <source>
        <dbReference type="ARBA" id="ARBA00022448"/>
    </source>
</evidence>
<evidence type="ECO:0000256" key="4">
    <source>
        <dbReference type="ARBA" id="ARBA00022927"/>
    </source>
</evidence>
<dbReference type="PANTHER" id="PTHR23137">
    <property type="entry name" value="VESICLE TRANSPORT PROTEIN-RELATED"/>
    <property type="match status" value="1"/>
</dbReference>
<keyword evidence="3 8" id="KW-0812">Transmembrane</keyword>
<dbReference type="KEGG" id="zmk:HG535_0B05420"/>
<keyword evidence="2 8" id="KW-0813">Transport</keyword>
<comment type="function">
    <text evidence="8">Nonessential protein required for the fusion of transport vesicles derived from the endocytic pathway with the Golgi complex.</text>
</comment>
<dbReference type="PANTHER" id="PTHR23137:SF36">
    <property type="entry name" value="VESICLE TRANSPORT PROTEIN SFT2C"/>
    <property type="match status" value="1"/>
</dbReference>
<evidence type="ECO:0000256" key="3">
    <source>
        <dbReference type="ARBA" id="ARBA00022692"/>
    </source>
</evidence>
<proteinExistence type="inferred from homology"/>
<evidence type="ECO:0000256" key="7">
    <source>
        <dbReference type="ARBA" id="ARBA00025800"/>
    </source>
</evidence>
<evidence type="ECO:0000256" key="6">
    <source>
        <dbReference type="ARBA" id="ARBA00023136"/>
    </source>
</evidence>
<reference evidence="9 10" key="1">
    <citation type="submission" date="2020-07" db="EMBL/GenBank/DDBJ databases">
        <title>The yeast mating-type switching endonuclease HO is a domesticated member of an unorthodox homing genetic element family.</title>
        <authorList>
            <person name="Coughlan A.Y."/>
            <person name="Lombardi L."/>
            <person name="Braun-Galleani S."/>
            <person name="Martos A.R."/>
            <person name="Galeote V."/>
            <person name="Bigey F."/>
            <person name="Dequin S."/>
            <person name="Byrne K.P."/>
            <person name="Wolfe K.H."/>
        </authorList>
    </citation>
    <scope>NUCLEOTIDE SEQUENCE [LARGE SCALE GENOMIC DNA]</scope>
    <source>
        <strain evidence="9 10">NRRL Y-6702</strain>
    </source>
</reference>
<feature type="transmembrane region" description="Helical" evidence="8">
    <location>
        <begin position="80"/>
        <end position="101"/>
    </location>
</feature>
<dbReference type="GO" id="GO:0000139">
    <property type="term" value="C:Golgi membrane"/>
    <property type="evidence" value="ECO:0007669"/>
    <property type="project" value="UniProtKB-SubCell"/>
</dbReference>
<name>A0A7H9AYL8_ZYGMR</name>
<evidence type="ECO:0000313" key="9">
    <source>
        <dbReference type="EMBL" id="QLG71500.1"/>
    </source>
</evidence>
<dbReference type="Proteomes" id="UP000509704">
    <property type="component" value="Chromosome 2"/>
</dbReference>
<dbReference type="GO" id="GO:0016192">
    <property type="term" value="P:vesicle-mediated transport"/>
    <property type="evidence" value="ECO:0007669"/>
    <property type="project" value="InterPro"/>
</dbReference>
<sequence>MAENTEAQVSSLRDSLNRWNESRGQHSKGFNESAKTLFSSWADSINNSAQDVYQRLPLTRQDLVQDQEPSWFTLSRTERLLLFICSILGSIACFTICIFLFPVLAVNPRKFGLLWSMGSLLFVLAFGVLMGPSSYVKHLISRERLPFTIFFFTSCLLTIYFAAIAKSTLLTIPCAILELIAVLYYGISYFPMGATGLKMISSVGVNTARGALHI</sequence>
<keyword evidence="4 8" id="KW-0653">Protein transport</keyword>
<keyword evidence="5 8" id="KW-1133">Transmembrane helix</keyword>
<dbReference type="GO" id="GO:0015031">
    <property type="term" value="P:protein transport"/>
    <property type="evidence" value="ECO:0007669"/>
    <property type="project" value="UniProtKB-KW"/>
</dbReference>
<dbReference type="EMBL" id="CP058605">
    <property type="protein sequence ID" value="QLG71500.1"/>
    <property type="molecule type" value="Genomic_DNA"/>
</dbReference>
<dbReference type="InterPro" id="IPR011691">
    <property type="entry name" value="Vesicle_transpt_SFT2"/>
</dbReference>
<dbReference type="OrthoDB" id="660759at2759"/>
<dbReference type="RefSeq" id="XP_037143228.1">
    <property type="nucleotide sequence ID" value="XM_037287333.1"/>
</dbReference>
<dbReference type="AlphaFoldDB" id="A0A7H9AYL8"/>
<protein>
    <recommendedName>
        <fullName evidence="8">Protein transport protein SFT2</fullName>
    </recommendedName>
</protein>
<organism evidence="9 10">
    <name type="scientific">Zygotorulaspora mrakii</name>
    <name type="common">Zygosaccharomyces mrakii</name>
    <dbReference type="NCBI Taxonomy" id="42260"/>
    <lineage>
        <taxon>Eukaryota</taxon>
        <taxon>Fungi</taxon>
        <taxon>Dikarya</taxon>
        <taxon>Ascomycota</taxon>
        <taxon>Saccharomycotina</taxon>
        <taxon>Saccharomycetes</taxon>
        <taxon>Saccharomycetales</taxon>
        <taxon>Saccharomycetaceae</taxon>
        <taxon>Zygotorulaspora</taxon>
    </lineage>
</organism>
<dbReference type="Pfam" id="PF04178">
    <property type="entry name" value="Got1"/>
    <property type="match status" value="1"/>
</dbReference>
<feature type="transmembrane region" description="Helical" evidence="8">
    <location>
        <begin position="113"/>
        <end position="133"/>
    </location>
</feature>